<dbReference type="RefSeq" id="XP_005788602.1">
    <property type="nucleotide sequence ID" value="XM_005788545.1"/>
</dbReference>
<feature type="compositionally biased region" description="Basic residues" evidence="1">
    <location>
        <begin position="268"/>
        <end position="283"/>
    </location>
</feature>
<proteinExistence type="predicted"/>
<feature type="compositionally biased region" description="Low complexity" evidence="1">
    <location>
        <begin position="232"/>
        <end position="244"/>
    </location>
</feature>
<evidence type="ECO:0000256" key="1">
    <source>
        <dbReference type="SAM" id="MobiDB-lite"/>
    </source>
</evidence>
<dbReference type="HOGENOM" id="CLU_1036619_0_0_1"/>
<feature type="compositionally biased region" description="Pro residues" evidence="1">
    <location>
        <begin position="1"/>
        <end position="10"/>
    </location>
</feature>
<name>R1DKY4_EMIHU</name>
<dbReference type="EMBL" id="KB864189">
    <property type="protein sequence ID" value="EOD36173.1"/>
    <property type="molecule type" value="Genomic_DNA"/>
</dbReference>
<dbReference type="KEGG" id="ehx:EMIHUDRAFT_455151"/>
<feature type="non-terminal residue" evidence="2">
    <location>
        <position position="1"/>
    </location>
</feature>
<protein>
    <submittedName>
        <fullName evidence="2">Uncharacterized protein</fullName>
    </submittedName>
</protein>
<feature type="compositionally biased region" description="Low complexity" evidence="1">
    <location>
        <begin position="61"/>
        <end position="70"/>
    </location>
</feature>
<gene>
    <name evidence="2" type="ORF">EMIHUDRAFT_455151</name>
</gene>
<evidence type="ECO:0000313" key="2">
    <source>
        <dbReference type="EMBL" id="EOD36173.1"/>
    </source>
</evidence>
<dbReference type="AlphaFoldDB" id="R1DKY4"/>
<dbReference type="GeneID" id="17281444"/>
<organism evidence="2">
    <name type="scientific">Emiliania huxleyi</name>
    <name type="common">Coccolithophore</name>
    <name type="synonym">Pontosphaera huxleyi</name>
    <dbReference type="NCBI Taxonomy" id="2903"/>
    <lineage>
        <taxon>Eukaryota</taxon>
        <taxon>Haptista</taxon>
        <taxon>Haptophyta</taxon>
        <taxon>Prymnesiophyceae</taxon>
        <taxon>Isochrysidales</taxon>
        <taxon>Noelaerhabdaceae</taxon>
        <taxon>Emiliania</taxon>
    </lineage>
</organism>
<feature type="region of interest" description="Disordered" evidence="1">
    <location>
        <begin position="222"/>
        <end position="322"/>
    </location>
</feature>
<feature type="compositionally biased region" description="Pro residues" evidence="1">
    <location>
        <begin position="255"/>
        <end position="264"/>
    </location>
</feature>
<accession>R1DKY4</accession>
<feature type="region of interest" description="Disordered" evidence="1">
    <location>
        <begin position="60"/>
        <end position="92"/>
    </location>
</feature>
<feature type="compositionally biased region" description="Basic and acidic residues" evidence="1">
    <location>
        <begin position="290"/>
        <end position="306"/>
    </location>
</feature>
<reference evidence="2" key="1">
    <citation type="submission" date="2012-07" db="EMBL/GenBank/DDBJ databases">
        <title>Genome variability drives Emilianias global distribution.</title>
        <authorList>
            <consortium name="DOE Joint Genome Institute"/>
            <person name="Read B."/>
            <person name="Kegel J."/>
            <person name="Klute M."/>
            <person name="Kuo A."/>
            <person name="Lefebvre S.C."/>
            <person name="Maumus F."/>
            <person name="Mayer C."/>
            <person name="Miller J."/>
            <person name="Allen A."/>
            <person name="Bidle K."/>
            <person name="Borodovsky M."/>
            <person name="Bowler C."/>
            <person name="Brownlee C."/>
            <person name="Claverie J.-M."/>
            <person name="Cock M."/>
            <person name="De Vargas C."/>
            <person name="Elias M."/>
            <person name="Frickenhaus S."/>
            <person name="Gladyshev V.N."/>
            <person name="Gonzalez K."/>
            <person name="Guda C."/>
            <person name="Hadaegh A."/>
            <person name="Herman E."/>
            <person name="Iglesias-Rodriguez D."/>
            <person name="Jones B."/>
            <person name="Lawson T."/>
            <person name="Leese F."/>
            <person name="Lin Y.-C."/>
            <person name="Lindquist E."/>
            <person name="Lobanov A."/>
            <person name="Lucas S."/>
            <person name="Malik S.-H.B."/>
            <person name="Marsh M.E."/>
            <person name="Mock T."/>
            <person name="Monier A."/>
            <person name="Moreau H."/>
            <person name="Mueller-Roeber B."/>
            <person name="Napier J."/>
            <person name="Ogata H."/>
            <person name="Parker M."/>
            <person name="Probert I."/>
            <person name="Quesneville H."/>
            <person name="Raines C."/>
            <person name="Rensing S."/>
            <person name="Riano-Pachon D.M."/>
            <person name="Richier S."/>
            <person name="Rokitta S."/>
            <person name="Salamov A."/>
            <person name="Sarno A.F."/>
            <person name="Schmutz J."/>
            <person name="Schroeder D."/>
            <person name="Shiraiwa Y."/>
            <person name="Soanes D.M."/>
            <person name="Valentin K."/>
            <person name="Van Der Giezen M."/>
            <person name="Van Der Peer Y."/>
            <person name="Vardi A."/>
            <person name="Verret F."/>
            <person name="Von Dassow P."/>
            <person name="Wheeler G."/>
            <person name="Williams B."/>
            <person name="Wilson W."/>
            <person name="Wolfe G."/>
            <person name="Wurch L.L."/>
            <person name="Young J."/>
            <person name="Dacks J.B."/>
            <person name="Delwiche C.F."/>
            <person name="Dyhrman S."/>
            <person name="Glockner G."/>
            <person name="John U."/>
            <person name="Richards T."/>
            <person name="Worden A.Z."/>
            <person name="Zhang X."/>
            <person name="Grigoriev I.V."/>
        </authorList>
    </citation>
    <scope>NUCLEOTIDE SEQUENCE</scope>
    <source>
        <strain evidence="2">CCMP1516</strain>
    </source>
</reference>
<feature type="region of interest" description="Disordered" evidence="1">
    <location>
        <begin position="1"/>
        <end position="32"/>
    </location>
</feature>
<sequence length="322" mass="35601">VRPAPPPLRPPPRRAAGECRSRQGRGVPRCRRRRRPAVRRPICVLGPLCARLHGGWVGCARRSPSLPPRGSRSRGGGGARPTRPPGLVPGAVRGRRRLPLRRHLLRGARALARGKRRRAHLWPRRLRVQRGQGAAPPPHVGRVGRVRRAGHCRAGRRRACPHLRLRPAGWLLARRAAAGGVDATPRRAAVGAGGRRSARAGAWPRLRRRVRLAAARPLLARARAGGRRRAAPARGVRLGTGAPRLPRRHARLAAAPPPPPPPPAVRRLPSRRRRPHGSRRLRRSGAQSDVAREPHRRERERQRDDLPEVQCPVHGTANRVCR</sequence>